<dbReference type="PANTHER" id="PTHR30561:SF0">
    <property type="entry name" value="GUANIDINIUM EXPORTER"/>
    <property type="match status" value="1"/>
</dbReference>
<organism evidence="11 12">
    <name type="scientific">Aestuariirhabdus litorea</name>
    <dbReference type="NCBI Taxonomy" id="2528527"/>
    <lineage>
        <taxon>Bacteria</taxon>
        <taxon>Pseudomonadati</taxon>
        <taxon>Pseudomonadota</taxon>
        <taxon>Gammaproteobacteria</taxon>
        <taxon>Oceanospirillales</taxon>
        <taxon>Aestuariirhabdaceae</taxon>
        <taxon>Aestuariirhabdus</taxon>
    </lineage>
</organism>
<dbReference type="InterPro" id="IPR000390">
    <property type="entry name" value="Small_drug/metabolite_transptr"/>
</dbReference>
<dbReference type="Proteomes" id="UP000280792">
    <property type="component" value="Unassembled WGS sequence"/>
</dbReference>
<evidence type="ECO:0000256" key="9">
    <source>
        <dbReference type="RuleBase" id="RU003942"/>
    </source>
</evidence>
<reference evidence="11 12" key="2">
    <citation type="submission" date="2018-12" db="EMBL/GenBank/DDBJ databases">
        <title>Simiduia agarivorans gen. nov., sp. nov., a marine, agarolytic bacterium isolated from shallow coastal water from Keelung, Taiwan.</title>
        <authorList>
            <person name="Shieh W.Y."/>
        </authorList>
    </citation>
    <scope>NUCLEOTIDE SEQUENCE [LARGE SCALE GENOMIC DNA]</scope>
    <source>
        <strain evidence="11 12">GTF-13</strain>
    </source>
</reference>
<dbReference type="Gene3D" id="1.10.3730.20">
    <property type="match status" value="1"/>
</dbReference>
<dbReference type="GO" id="GO:0022857">
    <property type="term" value="F:transmembrane transporter activity"/>
    <property type="evidence" value="ECO:0007669"/>
    <property type="project" value="InterPro"/>
</dbReference>
<comment type="caution">
    <text evidence="11">The sequence shown here is derived from an EMBL/GenBank/DDBJ whole genome shotgun (WGS) entry which is preliminary data.</text>
</comment>
<keyword evidence="5 10" id="KW-1133">Transmembrane helix</keyword>
<evidence type="ECO:0000256" key="6">
    <source>
        <dbReference type="ARBA" id="ARBA00023136"/>
    </source>
</evidence>
<keyword evidence="4 9" id="KW-0812">Transmembrane</keyword>
<dbReference type="EMBL" id="QWEZ01000001">
    <property type="protein sequence ID" value="RRJ83952.1"/>
    <property type="molecule type" value="Genomic_DNA"/>
</dbReference>
<evidence type="ECO:0000256" key="3">
    <source>
        <dbReference type="ARBA" id="ARBA00022475"/>
    </source>
</evidence>
<evidence type="ECO:0000256" key="1">
    <source>
        <dbReference type="ARBA" id="ARBA00004651"/>
    </source>
</evidence>
<reference evidence="11 12" key="1">
    <citation type="submission" date="2018-08" db="EMBL/GenBank/DDBJ databases">
        <authorList>
            <person name="Khan S.A."/>
        </authorList>
    </citation>
    <scope>NUCLEOTIDE SEQUENCE [LARGE SCALE GENOMIC DNA]</scope>
    <source>
        <strain evidence="11 12">GTF-13</strain>
    </source>
</reference>
<dbReference type="NCBIfam" id="NF008512">
    <property type="entry name" value="PRK11431.1"/>
    <property type="match status" value="1"/>
</dbReference>
<evidence type="ECO:0000256" key="4">
    <source>
        <dbReference type="ARBA" id="ARBA00022692"/>
    </source>
</evidence>
<evidence type="ECO:0000313" key="11">
    <source>
        <dbReference type="EMBL" id="RRJ83952.1"/>
    </source>
</evidence>
<proteinExistence type="inferred from homology"/>
<dbReference type="SUPFAM" id="SSF103481">
    <property type="entry name" value="Multidrug resistance efflux transporter EmrE"/>
    <property type="match status" value="1"/>
</dbReference>
<evidence type="ECO:0000313" key="12">
    <source>
        <dbReference type="Proteomes" id="UP000280792"/>
    </source>
</evidence>
<evidence type="ECO:0000256" key="2">
    <source>
        <dbReference type="ARBA" id="ARBA00022448"/>
    </source>
</evidence>
<dbReference type="InterPro" id="IPR037185">
    <property type="entry name" value="EmrE-like"/>
</dbReference>
<dbReference type="Pfam" id="PF00893">
    <property type="entry name" value="Multi_Drug_Res"/>
    <property type="match status" value="1"/>
</dbReference>
<evidence type="ECO:0000256" key="10">
    <source>
        <dbReference type="SAM" id="Phobius"/>
    </source>
</evidence>
<accession>A0A3P3VMF8</accession>
<feature type="transmembrane region" description="Helical" evidence="10">
    <location>
        <begin position="84"/>
        <end position="103"/>
    </location>
</feature>
<keyword evidence="12" id="KW-1185">Reference proteome</keyword>
<sequence length="106" mass="10953">MQWTLLIIAGLFEVGWAIGLKYTEGFTRLWPTVGTVVSMIISLGLLGIAMKSLPVGTAYAVWVGVGAVGTALLGILLFDDPASSLRVLSLGLIVAGIIGLKLATPG</sequence>
<evidence type="ECO:0000256" key="8">
    <source>
        <dbReference type="ARBA" id="ARBA00039168"/>
    </source>
</evidence>
<dbReference type="FunFam" id="1.10.3730.20:FF:000001">
    <property type="entry name" value="Quaternary ammonium compound resistance transporter SugE"/>
    <property type="match status" value="1"/>
</dbReference>
<keyword evidence="3" id="KW-1003">Cell membrane</keyword>
<dbReference type="InterPro" id="IPR045324">
    <property type="entry name" value="Small_multidrug_res"/>
</dbReference>
<protein>
    <recommendedName>
        <fullName evidence="8">Guanidinium exporter</fullName>
    </recommendedName>
</protein>
<evidence type="ECO:0000256" key="7">
    <source>
        <dbReference type="ARBA" id="ARBA00038151"/>
    </source>
</evidence>
<comment type="subcellular location">
    <subcellularLocation>
        <location evidence="1 9">Cell membrane</location>
        <topology evidence="1 9">Multi-pass membrane protein</topology>
    </subcellularLocation>
</comment>
<dbReference type="GO" id="GO:1990961">
    <property type="term" value="P:xenobiotic detoxification by transmembrane export across the plasma membrane"/>
    <property type="evidence" value="ECO:0007669"/>
    <property type="project" value="UniProtKB-ARBA"/>
</dbReference>
<dbReference type="PANTHER" id="PTHR30561">
    <property type="entry name" value="SMR FAMILY PROTON-DEPENDENT DRUG EFFLUX TRANSPORTER SUGE"/>
    <property type="match status" value="1"/>
</dbReference>
<gene>
    <name evidence="11" type="primary">sugE</name>
    <name evidence="11" type="ORF">D0544_02190</name>
</gene>
<keyword evidence="6 10" id="KW-0472">Membrane</keyword>
<dbReference type="AlphaFoldDB" id="A0A3P3VMF8"/>
<evidence type="ECO:0000256" key="5">
    <source>
        <dbReference type="ARBA" id="ARBA00022989"/>
    </source>
</evidence>
<dbReference type="RefSeq" id="WP_125014378.1">
    <property type="nucleotide sequence ID" value="NZ_QWEZ01000001.1"/>
</dbReference>
<name>A0A3P3VMF8_9GAMM</name>
<dbReference type="GO" id="GO:0005886">
    <property type="term" value="C:plasma membrane"/>
    <property type="evidence" value="ECO:0007669"/>
    <property type="project" value="UniProtKB-SubCell"/>
</dbReference>
<feature type="transmembrane region" description="Helical" evidence="10">
    <location>
        <begin position="57"/>
        <end position="78"/>
    </location>
</feature>
<feature type="transmembrane region" description="Helical" evidence="10">
    <location>
        <begin position="29"/>
        <end position="50"/>
    </location>
</feature>
<comment type="similarity">
    <text evidence="7">Belongs to the drug/metabolite transporter (DMT) superfamily. Small multidrug resistance (SMR) (TC 2.A.7.1) family. Gdx/SugE subfamily.</text>
</comment>
<keyword evidence="2" id="KW-0813">Transport</keyword>